<evidence type="ECO:0000256" key="1">
    <source>
        <dbReference type="ARBA" id="ARBA00010790"/>
    </source>
</evidence>
<keyword evidence="7" id="KW-1185">Reference proteome</keyword>
<organism evidence="6 7">
    <name type="scientific">Paenibacillus nasutitermitis</name>
    <dbReference type="NCBI Taxonomy" id="1652958"/>
    <lineage>
        <taxon>Bacteria</taxon>
        <taxon>Bacillati</taxon>
        <taxon>Bacillota</taxon>
        <taxon>Bacilli</taxon>
        <taxon>Bacillales</taxon>
        <taxon>Paenibacillaceae</taxon>
        <taxon>Paenibacillus</taxon>
    </lineage>
</organism>
<evidence type="ECO:0000256" key="4">
    <source>
        <dbReference type="ARBA" id="ARBA00023002"/>
    </source>
</evidence>
<keyword evidence="2" id="KW-0285">Flavoprotein</keyword>
<keyword evidence="3" id="KW-0274">FAD</keyword>
<protein>
    <submittedName>
        <fullName evidence="6">GMC family oxidoreductase</fullName>
    </submittedName>
</protein>
<dbReference type="AlphaFoldDB" id="A0A916ZDV2"/>
<reference evidence="6" key="1">
    <citation type="journal article" date="2014" name="Int. J. Syst. Evol. Microbiol.">
        <title>Complete genome sequence of Corynebacterium casei LMG S-19264T (=DSM 44701T), isolated from a smear-ripened cheese.</title>
        <authorList>
            <consortium name="US DOE Joint Genome Institute (JGI-PGF)"/>
            <person name="Walter F."/>
            <person name="Albersmeier A."/>
            <person name="Kalinowski J."/>
            <person name="Ruckert C."/>
        </authorList>
    </citation>
    <scope>NUCLEOTIDE SEQUENCE</scope>
    <source>
        <strain evidence="6">CGMCC 1.15178</strain>
    </source>
</reference>
<dbReference type="SUPFAM" id="SSF54373">
    <property type="entry name" value="FAD-linked reductases, C-terminal domain"/>
    <property type="match status" value="1"/>
</dbReference>
<reference evidence="6" key="2">
    <citation type="submission" date="2020-09" db="EMBL/GenBank/DDBJ databases">
        <authorList>
            <person name="Sun Q."/>
            <person name="Zhou Y."/>
        </authorList>
    </citation>
    <scope>NUCLEOTIDE SEQUENCE</scope>
    <source>
        <strain evidence="6">CGMCC 1.15178</strain>
    </source>
</reference>
<dbReference type="Pfam" id="PF05199">
    <property type="entry name" value="GMC_oxred_C"/>
    <property type="match status" value="1"/>
</dbReference>
<sequence>MAKKLPKVDVVIVGVGWAGGIIAAELTKAGLNCVGLERGKERNTEDYYMVHDELRYALRFEMFQDLSKETITFRPNEKIRALPMRSYGSFLLGDGLGGAGVHWNGMTFRFLPYDFEIKSKTIERYGKNKIPAGMTIQDWGITYDELEPYFDKFEKMAGIGGEPNPLGGKRSSGYPTAPMKASPVMNMFIDATKKLNYHPYMMPSANLSESYTNPDGITRAACQYCGYCERFGCEYGAKADPVVTVIPVAKKTGKFEIRTHSNVRRILHKDNKATGVMYIDLTTGEEIEQPADIVVVTSYVFNNARLLLTSKIGKPYDPATGKGVIGKNYAYQVEAAAAVGFFEEKEFNLYSGAGSMAVTLDDFNGDNFDHTDLKFIHGANIAYSQSGSRPIANNTVPPGTPGWGQEFKTASLKYFNRNVTVWAEGSCMPYQHHFLDLDTTYKDSFGDPLMRITFDFEERDKHMVKFMGDKCGDILKEMGADKVVVYNEQGPYEITNYQSTHNTGGVIMGASPDTSAVNSYLQMWDMENVFVVGASAFAHNSGYNPTGTVGALAYRAADGIVKYSKSGGILV</sequence>
<evidence type="ECO:0000313" key="7">
    <source>
        <dbReference type="Proteomes" id="UP000612456"/>
    </source>
</evidence>
<dbReference type="PANTHER" id="PTHR46056">
    <property type="entry name" value="LONG-CHAIN-ALCOHOL OXIDASE"/>
    <property type="match status" value="1"/>
</dbReference>
<gene>
    <name evidence="6" type="ORF">GCM10010911_57280</name>
</gene>
<dbReference type="Proteomes" id="UP000612456">
    <property type="component" value="Unassembled WGS sequence"/>
</dbReference>
<dbReference type="InterPro" id="IPR007867">
    <property type="entry name" value="GMC_OxRtase_C"/>
</dbReference>
<accession>A0A916ZDV2</accession>
<evidence type="ECO:0000313" key="6">
    <source>
        <dbReference type="EMBL" id="GGD91129.1"/>
    </source>
</evidence>
<evidence type="ECO:0000256" key="3">
    <source>
        <dbReference type="ARBA" id="ARBA00022827"/>
    </source>
</evidence>
<evidence type="ECO:0000259" key="5">
    <source>
        <dbReference type="Pfam" id="PF05199"/>
    </source>
</evidence>
<dbReference type="EMBL" id="BMHP01000005">
    <property type="protein sequence ID" value="GGD91129.1"/>
    <property type="molecule type" value="Genomic_DNA"/>
</dbReference>
<dbReference type="Gene3D" id="3.50.50.60">
    <property type="entry name" value="FAD/NAD(P)-binding domain"/>
    <property type="match status" value="2"/>
</dbReference>
<dbReference type="InterPro" id="IPR036188">
    <property type="entry name" value="FAD/NAD-bd_sf"/>
</dbReference>
<proteinExistence type="inferred from homology"/>
<dbReference type="SUPFAM" id="SSF51905">
    <property type="entry name" value="FAD/NAD(P)-binding domain"/>
    <property type="match status" value="1"/>
</dbReference>
<evidence type="ECO:0000256" key="2">
    <source>
        <dbReference type="ARBA" id="ARBA00022630"/>
    </source>
</evidence>
<dbReference type="GO" id="GO:0016614">
    <property type="term" value="F:oxidoreductase activity, acting on CH-OH group of donors"/>
    <property type="evidence" value="ECO:0007669"/>
    <property type="project" value="InterPro"/>
</dbReference>
<feature type="domain" description="Glucose-methanol-choline oxidoreductase C-terminal" evidence="5">
    <location>
        <begin position="436"/>
        <end position="553"/>
    </location>
</feature>
<dbReference type="RefSeq" id="WP_188997471.1">
    <property type="nucleotide sequence ID" value="NZ_BMHP01000005.1"/>
</dbReference>
<comment type="similarity">
    <text evidence="1">Belongs to the GMC oxidoreductase family.</text>
</comment>
<comment type="caution">
    <text evidence="6">The sequence shown here is derived from an EMBL/GenBank/DDBJ whole genome shotgun (WGS) entry which is preliminary data.</text>
</comment>
<name>A0A916ZDV2_9BACL</name>
<dbReference type="PANTHER" id="PTHR46056:SF12">
    <property type="entry name" value="LONG-CHAIN-ALCOHOL OXIDASE"/>
    <property type="match status" value="1"/>
</dbReference>
<keyword evidence="4" id="KW-0560">Oxidoreductase</keyword>